<dbReference type="EMBL" id="LSRX01000556">
    <property type="protein sequence ID" value="OLP94101.1"/>
    <property type="molecule type" value="Genomic_DNA"/>
</dbReference>
<evidence type="ECO:0000313" key="2">
    <source>
        <dbReference type="EMBL" id="OLP94101.1"/>
    </source>
</evidence>
<name>A0A1Q9DFY8_SYMMI</name>
<comment type="caution">
    <text evidence="2">The sequence shown here is derived from an EMBL/GenBank/DDBJ whole genome shotgun (WGS) entry which is preliminary data.</text>
</comment>
<proteinExistence type="predicted"/>
<sequence length="592" mass="66201">MWPPWVARLVTKADEAFLGRILAQRGAIFMHGLRGLLGAGGFRPQKIPTKQEVTARAEFGDPHVFLSHRWGSARWAKYLALCLYLNLTAALLLPILVYLPMLVFFAVFFFGQHIVHCIRPVSLWVDRACVHQTDHELKRRQIRALPVFVAQSSSMLVSPGSRWGVTARAEFGDPHVFLSHRWGSARWAKYLALCLYLNLTAALLLPILVYLPMLVFFAVFFFGQHIVHCIRPVSLWVDRACVHQTDHELKRRQIRALPVFVAQSSSMLVLWDDEYFQRLWCQLELATFAKHGSAHKVHFLPLWLAPWLLSGLLLDTVVVTGLNILNYRIPQEVLTSPTTFSAILPRSLLESGFGPLATLAVFFALVGTALGVHPVDGGLQSQVKEPCLDAGADWRALTAELQSDDEALDAFNSYIRGPLRSAVMECAGDQLYVPYNMCLVASLPMIFYSATDILQCDATCMSNMGYSSFGNYVLPILLSWISTFVLIVPIFYPVFLRLLKRTFSVHSELLQLLLAALSGILTVSYGFLCAALLFGLLAVINKEGAMAFLPLLVILVFLLMQLRCLFGTDRDARGSPVDTTYRALHAADDFSI</sequence>
<evidence type="ECO:0000256" key="1">
    <source>
        <dbReference type="SAM" id="Phobius"/>
    </source>
</evidence>
<feature type="transmembrane region" description="Helical" evidence="1">
    <location>
        <begin position="512"/>
        <end position="540"/>
    </location>
</feature>
<keyword evidence="1" id="KW-0812">Transmembrane</keyword>
<evidence type="ECO:0008006" key="4">
    <source>
        <dbReference type="Google" id="ProtNLM"/>
    </source>
</evidence>
<organism evidence="2 3">
    <name type="scientific">Symbiodinium microadriaticum</name>
    <name type="common">Dinoflagellate</name>
    <name type="synonym">Zooxanthella microadriatica</name>
    <dbReference type="NCBI Taxonomy" id="2951"/>
    <lineage>
        <taxon>Eukaryota</taxon>
        <taxon>Sar</taxon>
        <taxon>Alveolata</taxon>
        <taxon>Dinophyceae</taxon>
        <taxon>Suessiales</taxon>
        <taxon>Symbiodiniaceae</taxon>
        <taxon>Symbiodinium</taxon>
    </lineage>
</organism>
<dbReference type="AlphaFoldDB" id="A0A1Q9DFY8"/>
<feature type="transmembrane region" description="Helical" evidence="1">
    <location>
        <begin position="307"/>
        <end position="327"/>
    </location>
</feature>
<dbReference type="OrthoDB" id="439152at2759"/>
<feature type="transmembrane region" description="Helical" evidence="1">
    <location>
        <begin position="78"/>
        <end position="110"/>
    </location>
</feature>
<dbReference type="Proteomes" id="UP000186817">
    <property type="component" value="Unassembled WGS sequence"/>
</dbReference>
<feature type="transmembrane region" description="Helical" evidence="1">
    <location>
        <begin position="472"/>
        <end position="492"/>
    </location>
</feature>
<feature type="transmembrane region" description="Helical" evidence="1">
    <location>
        <begin position="546"/>
        <end position="566"/>
    </location>
</feature>
<keyword evidence="3" id="KW-1185">Reference proteome</keyword>
<reference evidence="2 3" key="1">
    <citation type="submission" date="2016-02" db="EMBL/GenBank/DDBJ databases">
        <title>Genome analysis of coral dinoflagellate symbionts highlights evolutionary adaptations to a symbiotic lifestyle.</title>
        <authorList>
            <person name="Aranda M."/>
            <person name="Li Y."/>
            <person name="Liew Y.J."/>
            <person name="Baumgarten S."/>
            <person name="Simakov O."/>
            <person name="Wilson M."/>
            <person name="Piel J."/>
            <person name="Ashoor H."/>
            <person name="Bougouffa S."/>
            <person name="Bajic V.B."/>
            <person name="Ryu T."/>
            <person name="Ravasi T."/>
            <person name="Bayer T."/>
            <person name="Micklem G."/>
            <person name="Kim H."/>
            <person name="Bhak J."/>
            <person name="Lajeunesse T.C."/>
            <person name="Voolstra C.R."/>
        </authorList>
    </citation>
    <scope>NUCLEOTIDE SEQUENCE [LARGE SCALE GENOMIC DNA]</scope>
    <source>
        <strain evidence="2 3">CCMP2467</strain>
    </source>
</reference>
<feature type="transmembrane region" description="Helical" evidence="1">
    <location>
        <begin position="190"/>
        <end position="208"/>
    </location>
</feature>
<protein>
    <recommendedName>
        <fullName evidence="4">Transmembrane protein</fullName>
    </recommendedName>
</protein>
<keyword evidence="1" id="KW-1133">Transmembrane helix</keyword>
<evidence type="ECO:0000313" key="3">
    <source>
        <dbReference type="Proteomes" id="UP000186817"/>
    </source>
</evidence>
<feature type="transmembrane region" description="Helical" evidence="1">
    <location>
        <begin position="348"/>
        <end position="372"/>
    </location>
</feature>
<keyword evidence="1" id="KW-0472">Membrane</keyword>
<accession>A0A1Q9DFY8</accession>
<gene>
    <name evidence="2" type="ORF">AK812_SmicGene23911</name>
</gene>